<gene>
    <name evidence="1" type="ORF">CUNI_LOCUS12512</name>
</gene>
<protein>
    <submittedName>
        <fullName evidence="1">Uncharacterized protein</fullName>
    </submittedName>
</protein>
<evidence type="ECO:0000313" key="2">
    <source>
        <dbReference type="Proteomes" id="UP000678393"/>
    </source>
</evidence>
<dbReference type="OrthoDB" id="6133463at2759"/>
<evidence type="ECO:0000313" key="1">
    <source>
        <dbReference type="EMBL" id="CAG5126954.1"/>
    </source>
</evidence>
<dbReference type="EMBL" id="CAJHNH020002513">
    <property type="protein sequence ID" value="CAG5126954.1"/>
    <property type="molecule type" value="Genomic_DNA"/>
</dbReference>
<dbReference type="Proteomes" id="UP000678393">
    <property type="component" value="Unassembled WGS sequence"/>
</dbReference>
<organism evidence="1 2">
    <name type="scientific">Candidula unifasciata</name>
    <dbReference type="NCBI Taxonomy" id="100452"/>
    <lineage>
        <taxon>Eukaryota</taxon>
        <taxon>Metazoa</taxon>
        <taxon>Spiralia</taxon>
        <taxon>Lophotrochozoa</taxon>
        <taxon>Mollusca</taxon>
        <taxon>Gastropoda</taxon>
        <taxon>Heterobranchia</taxon>
        <taxon>Euthyneura</taxon>
        <taxon>Panpulmonata</taxon>
        <taxon>Eupulmonata</taxon>
        <taxon>Stylommatophora</taxon>
        <taxon>Helicina</taxon>
        <taxon>Helicoidea</taxon>
        <taxon>Geomitridae</taxon>
        <taxon>Candidula</taxon>
    </lineage>
</organism>
<reference evidence="1" key="1">
    <citation type="submission" date="2021-04" db="EMBL/GenBank/DDBJ databases">
        <authorList>
            <consortium name="Molecular Ecology Group"/>
        </authorList>
    </citation>
    <scope>NUCLEOTIDE SEQUENCE</scope>
</reference>
<name>A0A8S3ZBP2_9EUPU</name>
<proteinExistence type="predicted"/>
<comment type="caution">
    <text evidence="1">The sequence shown here is derived from an EMBL/GenBank/DDBJ whole genome shotgun (WGS) entry which is preliminary data.</text>
</comment>
<sequence length="218" mass="25074">MLQPNLFCRSRLDDQLRHVQCEKPFQGHPTDLTRIPVCPQALPPASTKNPFCGCPKTIDDCWDCYMPAAIETRVLRPPQMCIKPCCNYTIPAMSCQEPCKPKRELPCDPLCFDWTVDEPGPNDSYGLNGLNWHDWKMEEVTKNALHHVVKGFKPKHPGYAPAPPPPNTPVYIATQPLECYGAQPPCKREPFAMDVNYFRDWRCPEFRRQQPWKPPFAH</sequence>
<dbReference type="AlphaFoldDB" id="A0A8S3ZBP2"/>
<keyword evidence="2" id="KW-1185">Reference proteome</keyword>
<accession>A0A8S3ZBP2</accession>